<dbReference type="Proteomes" id="UP000663838">
    <property type="component" value="Unassembled WGS sequence"/>
</dbReference>
<evidence type="ECO:0000313" key="3">
    <source>
        <dbReference type="EMBL" id="CAF3339375.1"/>
    </source>
</evidence>
<gene>
    <name evidence="3" type="ORF">KIK155_LOCUS2564</name>
    <name evidence="4" type="ORF">LUA448_LOCUS17222</name>
    <name evidence="6" type="ORF">TOA249_LOCUS31015</name>
    <name evidence="5" type="ORF">TSG867_LOCUS1897</name>
</gene>
<dbReference type="EMBL" id="CAJNYD010002172">
    <property type="protein sequence ID" value="CAF3397146.1"/>
    <property type="molecule type" value="Genomic_DNA"/>
</dbReference>
<proteinExistence type="predicted"/>
<evidence type="ECO:0008006" key="8">
    <source>
        <dbReference type="Google" id="ProtNLM"/>
    </source>
</evidence>
<dbReference type="Proteomes" id="UP000663833">
    <property type="component" value="Unassembled WGS sequence"/>
</dbReference>
<keyword evidence="1" id="KW-0175">Coiled coil</keyword>
<evidence type="ECO:0000256" key="1">
    <source>
        <dbReference type="SAM" id="Coils"/>
    </source>
</evidence>
<dbReference type="EMBL" id="CAJOBS010005853">
    <property type="protein sequence ID" value="CAF4905701.1"/>
    <property type="molecule type" value="Genomic_DNA"/>
</dbReference>
<evidence type="ECO:0000256" key="2">
    <source>
        <dbReference type="SAM" id="MobiDB-lite"/>
    </source>
</evidence>
<accession>A0A821VBH0</accession>
<feature type="region of interest" description="Disordered" evidence="2">
    <location>
        <begin position="23"/>
        <end position="51"/>
    </location>
</feature>
<evidence type="ECO:0000313" key="4">
    <source>
        <dbReference type="EMBL" id="CAF3397146.1"/>
    </source>
</evidence>
<dbReference type="Proteomes" id="UP000663865">
    <property type="component" value="Unassembled WGS sequence"/>
</dbReference>
<dbReference type="EMBL" id="CAJOBQ010000045">
    <property type="protein sequence ID" value="CAF4231364.1"/>
    <property type="molecule type" value="Genomic_DNA"/>
</dbReference>
<evidence type="ECO:0000313" key="5">
    <source>
        <dbReference type="EMBL" id="CAF4231364.1"/>
    </source>
</evidence>
<name>A0A821VBH0_9BILA</name>
<dbReference type="EMBL" id="CAJNYV010000062">
    <property type="protein sequence ID" value="CAF3339375.1"/>
    <property type="molecule type" value="Genomic_DNA"/>
</dbReference>
<dbReference type="AlphaFoldDB" id="A0A821VBH0"/>
<reference evidence="6" key="1">
    <citation type="submission" date="2021-02" db="EMBL/GenBank/DDBJ databases">
        <authorList>
            <person name="Nowell W R."/>
        </authorList>
    </citation>
    <scope>NUCLEOTIDE SEQUENCE</scope>
</reference>
<organism evidence="6 7">
    <name type="scientific">Rotaria socialis</name>
    <dbReference type="NCBI Taxonomy" id="392032"/>
    <lineage>
        <taxon>Eukaryota</taxon>
        <taxon>Metazoa</taxon>
        <taxon>Spiralia</taxon>
        <taxon>Gnathifera</taxon>
        <taxon>Rotifera</taxon>
        <taxon>Eurotatoria</taxon>
        <taxon>Bdelloidea</taxon>
        <taxon>Philodinida</taxon>
        <taxon>Philodinidae</taxon>
        <taxon>Rotaria</taxon>
    </lineage>
</organism>
<evidence type="ECO:0000313" key="7">
    <source>
        <dbReference type="Proteomes" id="UP000663838"/>
    </source>
</evidence>
<sequence length="505" mass="58583">MMSTKDKDPYQNITMNIEQNSSSMLEDNTSENNQQNNRNIHKRIKESDDSFECEHRDSSDYLMRAKNSTTRYFNNSTYRNTTANAIPRTPQISNEVVPRSTFPPFRLSFNENKLPSELSIIKDINRQCRISLSFGRYSSFGKKNSFLIYANSADQYDRLMTKSIWPTMICDLNYVLDLPSKIPTSYSIVMLNVPVQWNIEELENDVKKQYSTIVKVERFYVKGGKPISKVRIDFSSSEELKSIIKNKSILLDDANTSYKIEPYIPPTKILRCYNCQQYNDHTAINCPNKDKPICFRCGLNHPYNSNCQNKICCAHCRQEHMAGNPSCPNKIEERNKRNEELKLKNAHLQFQQQQQKSLPSVWTEKSYEHLTSIYSPNTETINANEKANMITIADISMKLDILMTKVDEISIKQLKTNKIVEKLHCTIYSCRQEIDQIRDFVFDTISPYLRELGDSFFIKCKTAEKDRLRTLHTSFKEKLEDHNKTIVVVAQSNTASNTALNELNC</sequence>
<dbReference type="Proteomes" id="UP000663862">
    <property type="component" value="Unassembled WGS sequence"/>
</dbReference>
<protein>
    <recommendedName>
        <fullName evidence="8">Gag-like protein</fullName>
    </recommendedName>
</protein>
<evidence type="ECO:0000313" key="6">
    <source>
        <dbReference type="EMBL" id="CAF4905701.1"/>
    </source>
</evidence>
<feature type="coiled-coil region" evidence="1">
    <location>
        <begin position="329"/>
        <end position="356"/>
    </location>
</feature>
<comment type="caution">
    <text evidence="6">The sequence shown here is derived from an EMBL/GenBank/DDBJ whole genome shotgun (WGS) entry which is preliminary data.</text>
</comment>